<dbReference type="Proteomes" id="UP000053573">
    <property type="component" value="Unassembled WGS sequence"/>
</dbReference>
<dbReference type="Gene3D" id="3.40.220.10">
    <property type="entry name" value="Leucine Aminopeptidase, subunit E, domain 1"/>
    <property type="match status" value="1"/>
</dbReference>
<dbReference type="EMBL" id="LDEV01002595">
    <property type="protein sequence ID" value="KLJ08436.1"/>
    <property type="molecule type" value="Genomic_DNA"/>
</dbReference>
<feature type="region of interest" description="Disordered" evidence="1">
    <location>
        <begin position="1"/>
        <end position="82"/>
    </location>
</feature>
<evidence type="ECO:0000259" key="2">
    <source>
        <dbReference type="Pfam" id="PF10021"/>
    </source>
</evidence>
<comment type="caution">
    <text evidence="3">The sequence shown here is derived from an EMBL/GenBank/DDBJ whole genome shotgun (WGS) entry which is preliminary data.</text>
</comment>
<evidence type="ECO:0000256" key="1">
    <source>
        <dbReference type="SAM" id="MobiDB-lite"/>
    </source>
</evidence>
<dbReference type="InterPro" id="IPR043472">
    <property type="entry name" value="Macro_dom-like"/>
</dbReference>
<dbReference type="Pfam" id="PF10021">
    <property type="entry name" value="PARG_cat_microb"/>
    <property type="match status" value="1"/>
</dbReference>
<proteinExistence type="predicted"/>
<dbReference type="OrthoDB" id="9985428at2759"/>
<feature type="domain" description="Microbial-type PARG catalytic" evidence="2">
    <location>
        <begin position="143"/>
        <end position="233"/>
    </location>
</feature>
<dbReference type="AlphaFoldDB" id="A0A0H1BGY6"/>
<reference evidence="4" key="1">
    <citation type="journal article" date="2015" name="PLoS Genet.">
        <title>The dynamic genome and transcriptome of the human fungal pathogen Blastomyces and close relative Emmonsia.</title>
        <authorList>
            <person name="Munoz J.F."/>
            <person name="Gauthier G.M."/>
            <person name="Desjardins C.A."/>
            <person name="Gallo J.E."/>
            <person name="Holder J."/>
            <person name="Sullivan T.D."/>
            <person name="Marty A.J."/>
            <person name="Carmen J.C."/>
            <person name="Chen Z."/>
            <person name="Ding L."/>
            <person name="Gujja S."/>
            <person name="Magrini V."/>
            <person name="Misas E."/>
            <person name="Mitreva M."/>
            <person name="Priest M."/>
            <person name="Saif S."/>
            <person name="Whiston E.A."/>
            <person name="Young S."/>
            <person name="Zeng Q."/>
            <person name="Goldman W.E."/>
            <person name="Mardis E.R."/>
            <person name="Taylor J.W."/>
            <person name="McEwen J.G."/>
            <person name="Clay O.K."/>
            <person name="Klein B.S."/>
            <person name="Cuomo C.A."/>
        </authorList>
    </citation>
    <scope>NUCLEOTIDE SEQUENCE [LARGE SCALE GENOMIC DNA]</scope>
    <source>
        <strain evidence="4">UAMH 139</strain>
    </source>
</reference>
<accession>A0A0H1BGY6</accession>
<sequence>MADPPNRKLVQTVLNLHPERRRGLGTSPSPYFVRQSPNDDAASGVSQNDSQDRMEDIQPTPSTLQSQESSNISTYTDSSYDTGLERKRAIQARRKKLSSIAAETTALLPNILATAPHAPPKGYLYTPPQPPRLSHRFCPNLPPTAIRIHDADTFDTAIGLAECSKFITIKDKKPVCVLNMANAHNAGGGWKRGALAQEEALCYRSSLSFSLKLRYYPLPEMGAIYSPTVLVIRANMDEGEHKLLDLSQPDKLPVVGVISVAALCVPEVRTREVPGLGVRQVYKDPADREIMKEKMRVVLRTAVVNQHRRLVLGALGCGAFENPKEEVADCWAEVFEEREFSGGWWESIIFAVMDDRGEGEDGDGNFGVFYRRLNGVLV</sequence>
<dbReference type="SUPFAM" id="SSF52949">
    <property type="entry name" value="Macro domain-like"/>
    <property type="match status" value="1"/>
</dbReference>
<evidence type="ECO:0000313" key="4">
    <source>
        <dbReference type="Proteomes" id="UP000053573"/>
    </source>
</evidence>
<name>A0A0H1BGY6_9EURO</name>
<evidence type="ECO:0000313" key="3">
    <source>
        <dbReference type="EMBL" id="KLJ08436.1"/>
    </source>
</evidence>
<protein>
    <recommendedName>
        <fullName evidence="2">Microbial-type PARG catalytic domain-containing protein</fullName>
    </recommendedName>
</protein>
<dbReference type="InterPro" id="IPR019261">
    <property type="entry name" value="PARG_cat_microbial"/>
</dbReference>
<dbReference type="STRING" id="2060906.A0A0H1BGY6"/>
<dbReference type="InterPro" id="IPR012664">
    <property type="entry name" value="CHP02452"/>
</dbReference>
<feature type="compositionally biased region" description="Polar residues" evidence="1">
    <location>
        <begin position="59"/>
        <end position="81"/>
    </location>
</feature>
<dbReference type="NCBIfam" id="TIGR02452">
    <property type="entry name" value="TIGR02452 family protein"/>
    <property type="match status" value="1"/>
</dbReference>
<dbReference type="PANTHER" id="PTHR35596:SF1">
    <property type="entry name" value="MICROBIAL-TYPE PARG CATALYTIC DOMAIN-CONTAINING PROTEIN"/>
    <property type="match status" value="1"/>
</dbReference>
<dbReference type="PANTHER" id="PTHR35596">
    <property type="entry name" value="DUF2263 DOMAIN-CONTAINING PROTEIN"/>
    <property type="match status" value="1"/>
</dbReference>
<keyword evidence="4" id="KW-1185">Reference proteome</keyword>
<gene>
    <name evidence="3" type="ORF">EMPG_16122</name>
</gene>
<organism evidence="3 4">
    <name type="scientific">Blastomyces silverae</name>
    <dbReference type="NCBI Taxonomy" id="2060906"/>
    <lineage>
        <taxon>Eukaryota</taxon>
        <taxon>Fungi</taxon>
        <taxon>Dikarya</taxon>
        <taxon>Ascomycota</taxon>
        <taxon>Pezizomycotina</taxon>
        <taxon>Eurotiomycetes</taxon>
        <taxon>Eurotiomycetidae</taxon>
        <taxon>Onygenales</taxon>
        <taxon>Ajellomycetaceae</taxon>
        <taxon>Blastomyces</taxon>
    </lineage>
</organism>